<dbReference type="SUPFAM" id="SSF48403">
    <property type="entry name" value="Ankyrin repeat"/>
    <property type="match status" value="1"/>
</dbReference>
<evidence type="ECO:0000256" key="3">
    <source>
        <dbReference type="ARBA" id="ARBA00022771"/>
    </source>
</evidence>
<gene>
    <name evidence="9" type="ORF">CDD81_8145</name>
</gene>
<dbReference type="InterPro" id="IPR043145">
    <property type="entry name" value="Znf_ZZ_sf"/>
</dbReference>
<keyword evidence="10" id="KW-1185">Reference proteome</keyword>
<dbReference type="AlphaFoldDB" id="A0A2C5Y3N2"/>
<keyword evidence="3 7" id="KW-0863">Zinc-finger</keyword>
<dbReference type="PANTHER" id="PTHR24198:SF165">
    <property type="entry name" value="ANKYRIN REPEAT-CONTAINING PROTEIN-RELATED"/>
    <property type="match status" value="1"/>
</dbReference>
<dbReference type="CDD" id="cd02249">
    <property type="entry name" value="ZZ"/>
    <property type="match status" value="1"/>
</dbReference>
<protein>
    <recommendedName>
        <fullName evidence="8">ZZ-type domain-containing protein</fullName>
    </recommendedName>
</protein>
<keyword evidence="5 6" id="KW-0040">ANK repeat</keyword>
<dbReference type="InterPro" id="IPR036770">
    <property type="entry name" value="Ankyrin_rpt-contain_sf"/>
</dbReference>
<comment type="caution">
    <text evidence="9">The sequence shown here is derived from an EMBL/GenBank/DDBJ whole genome shotgun (WGS) entry which is preliminary data.</text>
</comment>
<dbReference type="Gene3D" id="3.30.60.90">
    <property type="match status" value="1"/>
</dbReference>
<feature type="repeat" description="ANK" evidence="6">
    <location>
        <begin position="179"/>
        <end position="212"/>
    </location>
</feature>
<dbReference type="EMBL" id="NJET01000099">
    <property type="protein sequence ID" value="PHH61564.1"/>
    <property type="molecule type" value="Genomic_DNA"/>
</dbReference>
<keyword evidence="2" id="KW-0677">Repeat</keyword>
<dbReference type="OrthoDB" id="5428055at2759"/>
<evidence type="ECO:0000256" key="5">
    <source>
        <dbReference type="ARBA" id="ARBA00023043"/>
    </source>
</evidence>
<dbReference type="PROSITE" id="PS50088">
    <property type="entry name" value="ANK_REPEAT"/>
    <property type="match status" value="1"/>
</dbReference>
<evidence type="ECO:0000259" key="8">
    <source>
        <dbReference type="PROSITE" id="PS50135"/>
    </source>
</evidence>
<evidence type="ECO:0000313" key="10">
    <source>
        <dbReference type="Proteomes" id="UP000226192"/>
    </source>
</evidence>
<keyword evidence="4" id="KW-0862">Zinc</keyword>
<dbReference type="Proteomes" id="UP000226192">
    <property type="component" value="Unassembled WGS sequence"/>
</dbReference>
<dbReference type="Gene3D" id="1.25.40.20">
    <property type="entry name" value="Ankyrin repeat-containing domain"/>
    <property type="match status" value="1"/>
</dbReference>
<name>A0A2C5Y3N2_9HYPO</name>
<dbReference type="SUPFAM" id="SSF57850">
    <property type="entry name" value="RING/U-box"/>
    <property type="match status" value="1"/>
</dbReference>
<dbReference type="SMART" id="SM00248">
    <property type="entry name" value="ANK"/>
    <property type="match status" value="4"/>
</dbReference>
<evidence type="ECO:0000256" key="1">
    <source>
        <dbReference type="ARBA" id="ARBA00022723"/>
    </source>
</evidence>
<reference evidence="9 10" key="1">
    <citation type="submission" date="2017-06" db="EMBL/GenBank/DDBJ databases">
        <title>Ant-infecting Ophiocordyceps genomes reveal a high diversity of potential behavioral manipulation genes and a possible major role for enterotoxins.</title>
        <authorList>
            <person name="De Bekker C."/>
            <person name="Evans H.C."/>
            <person name="Brachmann A."/>
            <person name="Hughes D.P."/>
        </authorList>
    </citation>
    <scope>NUCLEOTIDE SEQUENCE [LARGE SCALE GENOMIC DNA]</scope>
    <source>
        <strain evidence="9 10">Map64</strain>
    </source>
</reference>
<evidence type="ECO:0000256" key="7">
    <source>
        <dbReference type="PROSITE-ProRule" id="PRU00228"/>
    </source>
</evidence>
<feature type="domain" description="ZZ-type" evidence="8">
    <location>
        <begin position="288"/>
        <end position="346"/>
    </location>
</feature>
<evidence type="ECO:0000256" key="4">
    <source>
        <dbReference type="ARBA" id="ARBA00022833"/>
    </source>
</evidence>
<dbReference type="InterPro" id="IPR002110">
    <property type="entry name" value="Ankyrin_rpt"/>
</dbReference>
<evidence type="ECO:0000313" key="9">
    <source>
        <dbReference type="EMBL" id="PHH61564.1"/>
    </source>
</evidence>
<dbReference type="PROSITE" id="PS50135">
    <property type="entry name" value="ZF_ZZ_2"/>
    <property type="match status" value="1"/>
</dbReference>
<accession>A0A2C5Y3N2</accession>
<organism evidence="9 10">
    <name type="scientific">Ophiocordyceps australis</name>
    <dbReference type="NCBI Taxonomy" id="1399860"/>
    <lineage>
        <taxon>Eukaryota</taxon>
        <taxon>Fungi</taxon>
        <taxon>Dikarya</taxon>
        <taxon>Ascomycota</taxon>
        <taxon>Pezizomycotina</taxon>
        <taxon>Sordariomycetes</taxon>
        <taxon>Hypocreomycetidae</taxon>
        <taxon>Hypocreales</taxon>
        <taxon>Ophiocordycipitaceae</taxon>
        <taxon>Ophiocordyceps</taxon>
    </lineage>
</organism>
<dbReference type="STRING" id="1399860.A0A2C5Y3N2"/>
<evidence type="ECO:0000256" key="6">
    <source>
        <dbReference type="PROSITE-ProRule" id="PRU00023"/>
    </source>
</evidence>
<dbReference type="Pfam" id="PF12796">
    <property type="entry name" value="Ank_2"/>
    <property type="match status" value="1"/>
</dbReference>
<dbReference type="PANTHER" id="PTHR24198">
    <property type="entry name" value="ANKYRIN REPEAT AND PROTEIN KINASE DOMAIN-CONTAINING PROTEIN"/>
    <property type="match status" value="1"/>
</dbReference>
<keyword evidence="1" id="KW-0479">Metal-binding</keyword>
<dbReference type="InterPro" id="IPR000433">
    <property type="entry name" value="Znf_ZZ"/>
</dbReference>
<sequence length="362" mass="38933">MLLRSSLPTTPSDGWAALVDSRETVETVLALMVNSSYSWESDPGIEKALLVAVSNSHPEILDLVIKSAPDGPNRGCQANLDAGANIGRTAPGGDCSAMHVATTAAVIVNQVCGPWGTAIGAACQRSSSDALKLLLDEYGADAPLSDWAGRLPVHLTASMQLDSLQYLLDRGPKHGTDSTGRTVLQWAVQSGRVDAVKLALSQPGVDVDKTDEDGWTALCWAAREASAGDQCQVIELLLECGAKRSVKVGGLKTDQQWTPHGLPTTVVELLGEQPKSNQEVKSKRGHRHNGTRCDCCLMCGVIGTRYKCSSCDIRTFNLCFKCHKHRKRIHENTPSHEFETIGPCFDEASSGSDSEFDRDSFL</sequence>
<proteinExistence type="predicted"/>
<evidence type="ECO:0000256" key="2">
    <source>
        <dbReference type="ARBA" id="ARBA00022737"/>
    </source>
</evidence>
<dbReference type="GO" id="GO:0008270">
    <property type="term" value="F:zinc ion binding"/>
    <property type="evidence" value="ECO:0007669"/>
    <property type="project" value="UniProtKB-KW"/>
</dbReference>